<dbReference type="EMBL" id="SGJB01000019">
    <property type="protein sequence ID" value="TQQ83952.1"/>
    <property type="molecule type" value="Genomic_DNA"/>
</dbReference>
<dbReference type="PROSITE" id="PS50110">
    <property type="entry name" value="RESPONSE_REGULATORY"/>
    <property type="match status" value="1"/>
</dbReference>
<dbReference type="GO" id="GO:0000976">
    <property type="term" value="F:transcription cis-regulatory region binding"/>
    <property type="evidence" value="ECO:0007669"/>
    <property type="project" value="TreeGrafter"/>
</dbReference>
<dbReference type="SMART" id="SM00862">
    <property type="entry name" value="Trans_reg_C"/>
    <property type="match status" value="1"/>
</dbReference>
<feature type="domain" description="Response regulatory" evidence="10">
    <location>
        <begin position="8"/>
        <end position="120"/>
    </location>
</feature>
<keyword evidence="4" id="KW-0805">Transcription regulation</keyword>
<evidence type="ECO:0000256" key="1">
    <source>
        <dbReference type="ARBA" id="ARBA00018672"/>
    </source>
</evidence>
<dbReference type="Pfam" id="PF00072">
    <property type="entry name" value="Response_reg"/>
    <property type="match status" value="1"/>
</dbReference>
<gene>
    <name evidence="12" type="ORF">EXD82_09190</name>
</gene>
<organism evidence="12 13">
    <name type="scientific">Peptacetobacter hominis</name>
    <dbReference type="NCBI Taxonomy" id="2743610"/>
    <lineage>
        <taxon>Bacteria</taxon>
        <taxon>Bacillati</taxon>
        <taxon>Bacillota</taxon>
        <taxon>Clostridia</taxon>
        <taxon>Peptostreptococcales</taxon>
        <taxon>Peptostreptococcaceae</taxon>
        <taxon>Peptacetobacter</taxon>
    </lineage>
</organism>
<dbReference type="FunFam" id="1.10.10.10:FF:000018">
    <property type="entry name" value="DNA-binding response regulator ResD"/>
    <property type="match status" value="1"/>
</dbReference>
<comment type="function">
    <text evidence="7">May play the central regulatory role in sporulation. It may be an element of the effector pathway responsible for the activation of sporulation genes in response to nutritional stress. Spo0A may act in concert with spo0H (a sigma factor) to control the expression of some genes that are critical to the sporulation process.</text>
</comment>
<dbReference type="InterPro" id="IPR039420">
    <property type="entry name" value="WalR-like"/>
</dbReference>
<proteinExistence type="predicted"/>
<dbReference type="InterPro" id="IPR036388">
    <property type="entry name" value="WH-like_DNA-bd_sf"/>
</dbReference>
<feature type="modified residue" description="4-aspartylphosphate" evidence="8">
    <location>
        <position position="56"/>
    </location>
</feature>
<dbReference type="Gene3D" id="6.10.250.690">
    <property type="match status" value="1"/>
</dbReference>
<evidence type="ECO:0000256" key="8">
    <source>
        <dbReference type="PROSITE-ProRule" id="PRU00169"/>
    </source>
</evidence>
<sequence>MNDSNKYKILIADDEEAIRDVVKILLEEKGYEVIVASNGREAVDLADESVDLFLLDVNMPIMTGLAAGMEIRKKYLAPMIFLTAYTGESDKAVGFSVGADDYIGKPFSNAELLMRVEAHLRRANVYSSGISKNIERKSGENRNTVELQDLIIDKDAQTIIKNGEVIKLTYTEYRILLLFAENRKKIFSLDNIYESVWNESAIGDNAIMVHIRNIRKKIGDNPREPRYIKTAWGKGYYAD</sequence>
<dbReference type="InterPro" id="IPR011006">
    <property type="entry name" value="CheY-like_superfamily"/>
</dbReference>
<evidence type="ECO:0000256" key="9">
    <source>
        <dbReference type="PROSITE-ProRule" id="PRU01091"/>
    </source>
</evidence>
<evidence type="ECO:0000256" key="4">
    <source>
        <dbReference type="ARBA" id="ARBA00023015"/>
    </source>
</evidence>
<name>A0A544QTD1_9FIRM</name>
<dbReference type="SMART" id="SM00448">
    <property type="entry name" value="REC"/>
    <property type="match status" value="1"/>
</dbReference>
<dbReference type="RefSeq" id="WP_142536619.1">
    <property type="nucleotide sequence ID" value="NZ_SGJB01000019.1"/>
</dbReference>
<dbReference type="InterPro" id="IPR001789">
    <property type="entry name" value="Sig_transdc_resp-reg_receiver"/>
</dbReference>
<dbReference type="InterPro" id="IPR001867">
    <property type="entry name" value="OmpR/PhoB-type_DNA-bd"/>
</dbReference>
<dbReference type="OrthoDB" id="9790442at2"/>
<keyword evidence="13" id="KW-1185">Reference proteome</keyword>
<dbReference type="AlphaFoldDB" id="A0A544QTD1"/>
<dbReference type="Gene3D" id="3.40.50.2300">
    <property type="match status" value="1"/>
</dbReference>
<dbReference type="Pfam" id="PF00486">
    <property type="entry name" value="Trans_reg_C"/>
    <property type="match status" value="1"/>
</dbReference>
<feature type="DNA-binding region" description="OmpR/PhoB-type" evidence="9">
    <location>
        <begin position="142"/>
        <end position="239"/>
    </location>
</feature>
<dbReference type="GO" id="GO:0000156">
    <property type="term" value="F:phosphorelay response regulator activity"/>
    <property type="evidence" value="ECO:0007669"/>
    <property type="project" value="TreeGrafter"/>
</dbReference>
<comment type="caution">
    <text evidence="12">The sequence shown here is derived from an EMBL/GenBank/DDBJ whole genome shotgun (WGS) entry which is preliminary data.</text>
</comment>
<accession>A0A544QTD1</accession>
<dbReference type="SUPFAM" id="SSF52172">
    <property type="entry name" value="CheY-like"/>
    <property type="match status" value="1"/>
</dbReference>
<evidence type="ECO:0000256" key="3">
    <source>
        <dbReference type="ARBA" id="ARBA00023012"/>
    </source>
</evidence>
<dbReference type="PROSITE" id="PS51755">
    <property type="entry name" value="OMPR_PHOB"/>
    <property type="match status" value="1"/>
</dbReference>
<keyword evidence="5 9" id="KW-0238">DNA-binding</keyword>
<evidence type="ECO:0000313" key="13">
    <source>
        <dbReference type="Proteomes" id="UP000317863"/>
    </source>
</evidence>
<reference evidence="12 13" key="1">
    <citation type="submission" date="2019-02" db="EMBL/GenBank/DDBJ databases">
        <title>Peptostreptococcaceae bacterium ZHW00191 nov., a new bacterium isolated from the human gut.</title>
        <authorList>
            <person name="Zhou H.-W."/>
            <person name="Chen X.-J."/>
        </authorList>
    </citation>
    <scope>NUCLEOTIDE SEQUENCE [LARGE SCALE GENOMIC DNA]</scope>
    <source>
        <strain evidence="12 13">ZHW00191</strain>
    </source>
</reference>
<dbReference type="GO" id="GO:0032993">
    <property type="term" value="C:protein-DNA complex"/>
    <property type="evidence" value="ECO:0007669"/>
    <property type="project" value="TreeGrafter"/>
</dbReference>
<dbReference type="GO" id="GO:0006355">
    <property type="term" value="P:regulation of DNA-templated transcription"/>
    <property type="evidence" value="ECO:0007669"/>
    <property type="project" value="InterPro"/>
</dbReference>
<protein>
    <recommendedName>
        <fullName evidence="1">Stage 0 sporulation protein A homolog</fullName>
    </recommendedName>
</protein>
<evidence type="ECO:0000313" key="12">
    <source>
        <dbReference type="EMBL" id="TQQ83952.1"/>
    </source>
</evidence>
<dbReference type="Gene3D" id="1.10.10.10">
    <property type="entry name" value="Winged helix-like DNA-binding domain superfamily/Winged helix DNA-binding domain"/>
    <property type="match status" value="1"/>
</dbReference>
<evidence type="ECO:0000256" key="5">
    <source>
        <dbReference type="ARBA" id="ARBA00023125"/>
    </source>
</evidence>
<dbReference type="PANTHER" id="PTHR48111:SF2">
    <property type="entry name" value="RESPONSE REGULATOR SAER"/>
    <property type="match status" value="1"/>
</dbReference>
<evidence type="ECO:0000256" key="6">
    <source>
        <dbReference type="ARBA" id="ARBA00023163"/>
    </source>
</evidence>
<keyword evidence="6" id="KW-0804">Transcription</keyword>
<dbReference type="GO" id="GO:0005829">
    <property type="term" value="C:cytosol"/>
    <property type="evidence" value="ECO:0007669"/>
    <property type="project" value="TreeGrafter"/>
</dbReference>
<evidence type="ECO:0000256" key="2">
    <source>
        <dbReference type="ARBA" id="ARBA00022553"/>
    </source>
</evidence>
<evidence type="ECO:0000259" key="11">
    <source>
        <dbReference type="PROSITE" id="PS51755"/>
    </source>
</evidence>
<dbReference type="Proteomes" id="UP000317863">
    <property type="component" value="Unassembled WGS sequence"/>
</dbReference>
<dbReference type="CDD" id="cd00383">
    <property type="entry name" value="trans_reg_C"/>
    <property type="match status" value="1"/>
</dbReference>
<keyword evidence="2 8" id="KW-0597">Phosphoprotein</keyword>
<evidence type="ECO:0000256" key="7">
    <source>
        <dbReference type="ARBA" id="ARBA00024867"/>
    </source>
</evidence>
<evidence type="ECO:0000259" key="10">
    <source>
        <dbReference type="PROSITE" id="PS50110"/>
    </source>
</evidence>
<keyword evidence="3" id="KW-0902">Two-component regulatory system</keyword>
<dbReference type="PANTHER" id="PTHR48111">
    <property type="entry name" value="REGULATOR OF RPOS"/>
    <property type="match status" value="1"/>
</dbReference>
<feature type="domain" description="OmpR/PhoB-type" evidence="11">
    <location>
        <begin position="142"/>
        <end position="239"/>
    </location>
</feature>